<proteinExistence type="predicted"/>
<gene>
    <name evidence="1" type="ORF">J2Z17_003747</name>
</gene>
<dbReference type="Pfam" id="PF05159">
    <property type="entry name" value="Capsule_synth"/>
    <property type="match status" value="1"/>
</dbReference>
<dbReference type="InterPro" id="IPR007833">
    <property type="entry name" value="Capsule_polysaccharide_synth"/>
</dbReference>
<evidence type="ECO:0000313" key="2">
    <source>
        <dbReference type="Proteomes" id="UP000759443"/>
    </source>
</evidence>
<evidence type="ECO:0000313" key="1">
    <source>
        <dbReference type="EMBL" id="MBP1852292.1"/>
    </source>
</evidence>
<protein>
    <submittedName>
        <fullName evidence="1">Capsular polysaccharide export protein</fullName>
    </submittedName>
</protein>
<dbReference type="RefSeq" id="WP_209947123.1">
    <property type="nucleotide sequence ID" value="NZ_JAGGJU010000010.1"/>
</dbReference>
<dbReference type="CDD" id="cd16441">
    <property type="entry name" value="beta_Kdo_transferase_KpsS"/>
    <property type="match status" value="1"/>
</dbReference>
<accession>A0ABS4E2Y8</accession>
<comment type="caution">
    <text evidence="1">The sequence shown here is derived from an EMBL/GenBank/DDBJ whole genome shotgun (WGS) entry which is preliminary data.</text>
</comment>
<dbReference type="EMBL" id="JAGGJU010000010">
    <property type="protein sequence ID" value="MBP1852292.1"/>
    <property type="molecule type" value="Genomic_DNA"/>
</dbReference>
<keyword evidence="2" id="KW-1185">Reference proteome</keyword>
<name>A0ABS4E2Y8_9HYPH</name>
<reference evidence="1 2" key="1">
    <citation type="submission" date="2021-03" db="EMBL/GenBank/DDBJ databases">
        <title>Genomic Encyclopedia of Type Strains, Phase IV (KMG-IV): sequencing the most valuable type-strain genomes for metagenomic binning, comparative biology and taxonomic classification.</title>
        <authorList>
            <person name="Goeker M."/>
        </authorList>
    </citation>
    <scope>NUCLEOTIDE SEQUENCE [LARGE SCALE GENOMIC DNA]</scope>
    <source>
        <strain evidence="1 2">DSM 21600</strain>
    </source>
</reference>
<organism evidence="1 2">
    <name type="scientific">Rhizobium halophytocola</name>
    <dbReference type="NCBI Taxonomy" id="735519"/>
    <lineage>
        <taxon>Bacteria</taxon>
        <taxon>Pseudomonadati</taxon>
        <taxon>Pseudomonadota</taxon>
        <taxon>Alphaproteobacteria</taxon>
        <taxon>Hyphomicrobiales</taxon>
        <taxon>Rhizobiaceae</taxon>
        <taxon>Rhizobium/Agrobacterium group</taxon>
        <taxon>Rhizobium</taxon>
    </lineage>
</organism>
<sequence>MSDHTRSTSESAVLFLQGPPSIFWRELADEFERQGVATHRVNFSLGDQLYWRKAGAIQYRRTFRQWPAFLEALIRQKKITDILYYADQLPYHRVAAEIGGRLGVRCHAVEHGYLRPDWLTLERDGMGRFSHFPSDPAKIAQIAKTAPPVDLEVRYQHTFGQEAFNEVVYNLFAYFGRPFFPFYKDDKYYSALVDYLPWVVRAFSSPAKLQSEDLADGLSPFFLVALQIQSDYQIRANSRYRHLADMLEEVIASFALHASPDTHLLIKQHPLDNGLERWGKRVRTIAERHGVAERVKFFEQGNLNAILKHSTGVVVVNSTVGVHSLRALKPTIVLGGAIYDVPGLTHQGSLDEFWTSPSPVDQPLVNQLVRAMAATIQVKGNFYDAQGKIAAVSEIVRRVRNGLVNEPGAFVDPPPRLGWEKAKPVGKH</sequence>
<dbReference type="Proteomes" id="UP000759443">
    <property type="component" value="Unassembled WGS sequence"/>
</dbReference>